<keyword evidence="6" id="KW-1185">Reference proteome</keyword>
<evidence type="ECO:0000313" key="5">
    <source>
        <dbReference type="EMBL" id="KAF4947047.1"/>
    </source>
</evidence>
<evidence type="ECO:0000313" key="6">
    <source>
        <dbReference type="Proteomes" id="UP000604273"/>
    </source>
</evidence>
<feature type="compositionally biased region" description="Basic and acidic residues" evidence="3">
    <location>
        <begin position="2198"/>
        <end position="2232"/>
    </location>
</feature>
<feature type="compositionally biased region" description="Polar residues" evidence="3">
    <location>
        <begin position="1"/>
        <end position="17"/>
    </location>
</feature>
<gene>
    <name evidence="5" type="ORF">FGADI_10677</name>
</gene>
<feature type="domain" description="NACHT" evidence="4">
    <location>
        <begin position="372"/>
        <end position="516"/>
    </location>
</feature>
<dbReference type="PANTHER" id="PTHR10039">
    <property type="entry name" value="AMELOGENIN"/>
    <property type="match status" value="1"/>
</dbReference>
<evidence type="ECO:0000256" key="2">
    <source>
        <dbReference type="SAM" id="Coils"/>
    </source>
</evidence>
<feature type="compositionally biased region" description="Polar residues" evidence="3">
    <location>
        <begin position="2023"/>
        <end position="2040"/>
    </location>
</feature>
<dbReference type="Gene3D" id="3.40.50.300">
    <property type="entry name" value="P-loop containing nucleotide triphosphate hydrolases"/>
    <property type="match status" value="1"/>
</dbReference>
<dbReference type="Proteomes" id="UP000604273">
    <property type="component" value="Unassembled WGS sequence"/>
</dbReference>
<dbReference type="PROSITE" id="PS50837">
    <property type="entry name" value="NACHT"/>
    <property type="match status" value="1"/>
</dbReference>
<comment type="caution">
    <text evidence="5">The sequence shown here is derived from an EMBL/GenBank/DDBJ whole genome shotgun (WGS) entry which is preliminary data.</text>
</comment>
<evidence type="ECO:0000259" key="4">
    <source>
        <dbReference type="PROSITE" id="PS50837"/>
    </source>
</evidence>
<dbReference type="Pfam" id="PF22893">
    <property type="entry name" value="ULD_2"/>
    <property type="match status" value="1"/>
</dbReference>
<dbReference type="OrthoDB" id="3045089at2759"/>
<evidence type="ECO:0000256" key="1">
    <source>
        <dbReference type="ARBA" id="ARBA00022737"/>
    </source>
</evidence>
<dbReference type="InterPro" id="IPR007111">
    <property type="entry name" value="NACHT_NTPase"/>
</dbReference>
<organism evidence="5 6">
    <name type="scientific">Fusarium gaditjirri</name>
    <dbReference type="NCBI Taxonomy" id="282569"/>
    <lineage>
        <taxon>Eukaryota</taxon>
        <taxon>Fungi</taxon>
        <taxon>Dikarya</taxon>
        <taxon>Ascomycota</taxon>
        <taxon>Pezizomycotina</taxon>
        <taxon>Sordariomycetes</taxon>
        <taxon>Hypocreomycetidae</taxon>
        <taxon>Hypocreales</taxon>
        <taxon>Nectriaceae</taxon>
        <taxon>Fusarium</taxon>
        <taxon>Fusarium nisikadoi species complex</taxon>
    </lineage>
</organism>
<dbReference type="EMBL" id="JABFAI010000297">
    <property type="protein sequence ID" value="KAF4947047.1"/>
    <property type="molecule type" value="Genomic_DNA"/>
</dbReference>
<feature type="region of interest" description="Disordered" evidence="3">
    <location>
        <begin position="1"/>
        <end position="78"/>
    </location>
</feature>
<feature type="coiled-coil region" evidence="2">
    <location>
        <begin position="1468"/>
        <end position="1529"/>
    </location>
</feature>
<feature type="compositionally biased region" description="Basic and acidic residues" evidence="3">
    <location>
        <begin position="1961"/>
        <end position="1971"/>
    </location>
</feature>
<feature type="region of interest" description="Disordered" evidence="3">
    <location>
        <begin position="1934"/>
        <end position="1979"/>
    </location>
</feature>
<dbReference type="Gene3D" id="2.130.10.10">
    <property type="entry name" value="YVTN repeat-like/Quinoprotein amine dehydrogenase"/>
    <property type="match status" value="2"/>
</dbReference>
<proteinExistence type="predicted"/>
<dbReference type="InterPro" id="IPR054464">
    <property type="entry name" value="ULD_fung"/>
</dbReference>
<dbReference type="InterPro" id="IPR056884">
    <property type="entry name" value="NPHP3-like_N"/>
</dbReference>
<protein>
    <recommendedName>
        <fullName evidence="4">NACHT domain-containing protein</fullName>
    </recommendedName>
</protein>
<dbReference type="InterPro" id="IPR027417">
    <property type="entry name" value="P-loop_NTPase"/>
</dbReference>
<dbReference type="InterPro" id="IPR015943">
    <property type="entry name" value="WD40/YVTN_repeat-like_dom_sf"/>
</dbReference>
<reference evidence="5" key="1">
    <citation type="journal article" date="2020" name="BMC Genomics">
        <title>Correction to: Identification and distribution of gene clusters required for synthesis of sphingolipid metabolism inhibitors in diverse species of the filamentous fungus Fusarium.</title>
        <authorList>
            <person name="Kim H.S."/>
            <person name="Lohmar J.M."/>
            <person name="Busman M."/>
            <person name="Brown D.W."/>
            <person name="Naumann T.A."/>
            <person name="Divon H.H."/>
            <person name="Lysoe E."/>
            <person name="Uhlig S."/>
            <person name="Proctor R.H."/>
        </authorList>
    </citation>
    <scope>NUCLEOTIDE SEQUENCE</scope>
    <source>
        <strain evidence="5">NRRL 45417</strain>
    </source>
</reference>
<keyword evidence="2" id="KW-0175">Coiled coil</keyword>
<keyword evidence="1" id="KW-0677">Repeat</keyword>
<dbReference type="SUPFAM" id="SSF82171">
    <property type="entry name" value="DPP6 N-terminal domain-like"/>
    <property type="match status" value="1"/>
</dbReference>
<evidence type="ECO:0000256" key="3">
    <source>
        <dbReference type="SAM" id="MobiDB-lite"/>
    </source>
</evidence>
<dbReference type="PANTHER" id="PTHR10039:SF17">
    <property type="entry name" value="FUNGAL STAND N-TERMINAL GOODBYE DOMAIN-CONTAINING PROTEIN-RELATED"/>
    <property type="match status" value="1"/>
</dbReference>
<dbReference type="Pfam" id="PF24883">
    <property type="entry name" value="NPHP3_N"/>
    <property type="match status" value="1"/>
</dbReference>
<name>A0A8H4SWG6_9HYPO</name>
<feature type="compositionally biased region" description="Polar residues" evidence="3">
    <location>
        <begin position="52"/>
        <end position="78"/>
    </location>
</feature>
<feature type="compositionally biased region" description="Basic and acidic residues" evidence="3">
    <location>
        <begin position="2049"/>
        <end position="2064"/>
    </location>
</feature>
<reference evidence="5" key="2">
    <citation type="submission" date="2020-05" db="EMBL/GenBank/DDBJ databases">
        <authorList>
            <person name="Kim H.-S."/>
            <person name="Proctor R.H."/>
            <person name="Brown D.W."/>
        </authorList>
    </citation>
    <scope>NUCLEOTIDE SEQUENCE</scope>
    <source>
        <strain evidence="5">NRRL 45417</strain>
    </source>
</reference>
<dbReference type="SUPFAM" id="SSF52540">
    <property type="entry name" value="P-loop containing nucleoside triphosphate hydrolases"/>
    <property type="match status" value="1"/>
</dbReference>
<sequence>MEHTTKPSTSPKPQGPTSVLLPPAQASGRHPSTANTLTVLNEDHLKSPAKQPVSNGQTNPSTSSNGEATTPQTSANNQQQAFQQLWNEALAQVKSLEDAAKIAEILQGQAGEDSAGAMLALPDLISALQKEMERVGLRGKVSDTINRVAPHLNRFAIVGDIAVSANPNPAALPWAAVRFILLNLTAGGEIRSKIVEGIAQIMILEFECSIYHQLLLDSSEEADSSTSGNLRQSIVRSFVSCFKFLGFALRRQRDSTRGLTDAFKLSDFTGYLEDLRKSTQLLHDAGHLFEIYHNSQNWSKIKDIYVLMQEALQGAKERSEQEAKDQLHNMLMDSNLASVHISHEDHPTCLSGTRQEILSEITEWTRRPEGPSICWLPGLAGTGKSTISRTIALKLQTSAFSASFFFKKGDANRDDGRLIFSIIAYQLALKLPPFREHLLDEIKKDPSMTAASMNLQWRSLVHTPMTKLQESGFSKYVVLVIDAMDECVESDQKKILQLLRTTCPLLKVFITSRPEASIISQFARDLQHRAIVLHEVPKAIIEQDIAKFLRYELSSFVLDYNLAHPHPDVQLAPTWPGDAVVQSLVDRAQDLFIAAATFVRMITDTHWPKPPDSKLAFIIERSRTFPSKYGVLYKPVLSRILENIPDEDRSETITGFQSIIGSLILLASPLPIASLAKLLRISPSDIMCHIDPLRSVLHVPSNNGPVKAFHLSFRDYLLSKSANELEVNEAETHTYLADRCIALLKVELKPDICGLGAPGKSRHELSAEVIEQHLSPELQYACLHWVHHLHGSAHQVQDHNDGRQLGDAIEFLENIFLPWLEVLCLIGRMVDSVRILEELRSIVHKELGRHVLQFLGDANRFIRFFREGIDEAPLQLYYSGIIFCPRNSIAPHPLRCRSYPSLFTEPPILCTDWPQNLQTFETGGHILHQIDFLPDGRIVTCSSNRDVQVWDSDSGACLFSFDECGKFALWDDHRLFIISASFVKIADIDNGTIMKTYEVGSSLHRPFALSDNGEFLCTICFDFNESYAEVYSLDTEKCMQNLSLGDTGDFFSLSPSGQMIAKAGERGVALSKWNAHSLLDWKTIDSSINKNVLTSTFSRDGALFALMSITDSKETNVTVWSTNSHECIYALSNFRACQRPGMSLANNQLALVSEDRRVVIIDLLTGCVSHALCNNVFHNLALSVDGRLLATQSPEGKMRTWLVSNGPTEVTDYHTEAVENVFLLQDYGRVISVDPQEIKIWSVSSGACEETLRNPDKQSTKPSIAVAKDAGVFVTKSDQQLDVWSIGCLPLTKVAEWQNHHPNTAIGQFSISDDGKRLAIELHQGIDPQSIIVWDIKTAGVIETLQDVLSFGSNVAMSPDGTRLVYTRVAYTAMPAIVIHSLNGILLEVDEADILKPNRISADGVWLMNRQERLLWLPPDYRPRSVCCHHFHSMEVTFGAVGDFISIGVLIKDFIELLDDSRGSVWEYNSLRQQLVFLRLNLDLAKRSYDEYSNAPQFQDFRNTLENVVDEAERRLEDIAVKVQKYTSTLSQGSTERRIKRVARKVQWSLEKKETEKFLLDLNRYTSIIQSLQFNAFARLMERNFDSSQKDQSDTQELVNKLQKDFGDRFTSLEDELRACRTMSASTQQNLVNIGIAVTRRLDLITQTVNSLGIAVLRGVSGMSYLGTSVLSLLSTMHNNIMGRLERPPHMGPYFTFEDYLGVDSIILLNFVDSWNAFEGSLHGKFKGRKGGRRVAQNRFLLQDHQTGDEIDRDAHWSLAITPGSRINMSLICEVKEDEDEAQSLRCPFPSCKAMCEGVIGTVIQCSSCQQLFRKLPGMSDDEELPAAPNAPDSGVNDPTLKPGGNSSELGQSRKRKRGPLDKRRALRAKRKPTDARNTGSDSDDTDLTGIKRVTVLPILRLAIRPTPPDSEADRKIGASAQHIASEEQEMSRSLDAMNESDGVETPSRTIEPQPGGKNKRVSELQSESHEGQAGFGDAYVSGIPYQKSGGYNEYSNDKVPGPGAYVFESVLPGGFVSKDPRQQYSTTRVPQRPSRSLDTGSGKKKKSVKDNAPRKATEADARRHQIPAGYSLKNWDPDEEPIMVLGSVFDANSLGKWIYDWSVYAHGPATPISDMAGEFWLLLIHLSGKLKRAEEAVERVKSVDSRDLLEDFIQSGERLWAKLVSLIKKCEAPMAYKLKERNRRETVRKQGNSEMKLSQEAKAESDGSSKELEERSASNKGGDGEDKESLGRDVEKNAGVVFIDTIFGKDKELARTERWMQNMQLYKLRFEANCEDMLRNPGKY</sequence>
<dbReference type="SUPFAM" id="SSF69322">
    <property type="entry name" value="Tricorn protease domain 2"/>
    <property type="match status" value="1"/>
</dbReference>
<feature type="region of interest" description="Disordered" evidence="3">
    <location>
        <begin position="1820"/>
        <end position="1888"/>
    </location>
</feature>
<feature type="compositionally biased region" description="Polar residues" evidence="3">
    <location>
        <begin position="30"/>
        <end position="39"/>
    </location>
</feature>
<accession>A0A8H4SWG6</accession>
<feature type="region of interest" description="Disordered" evidence="3">
    <location>
        <begin position="2183"/>
        <end position="2232"/>
    </location>
</feature>
<feature type="region of interest" description="Disordered" evidence="3">
    <location>
        <begin position="2018"/>
        <end position="2064"/>
    </location>
</feature>